<name>B8G9M2_CHLAD</name>
<keyword evidence="2" id="KW-1185">Reference proteome</keyword>
<dbReference type="STRING" id="326427.Cagg_3537"/>
<dbReference type="NCBIfam" id="NF041518">
    <property type="entry name" value="choice_anch_Q"/>
    <property type="match status" value="1"/>
</dbReference>
<dbReference type="RefSeq" id="WP_015942221.1">
    <property type="nucleotide sequence ID" value="NC_011831.1"/>
</dbReference>
<sequence length="86" mass="9020">MTATAAPTGAGNYRLWYGSPAIDYGTASVVTLPATDLDGQPRVTNAAVDAGAYEFPAYTLTVNRIGEGSVQRVLDQDTSTYLTKCA</sequence>
<organism evidence="1 2">
    <name type="scientific">Chloroflexus aggregans (strain MD-66 / DSM 9485)</name>
    <dbReference type="NCBI Taxonomy" id="326427"/>
    <lineage>
        <taxon>Bacteria</taxon>
        <taxon>Bacillati</taxon>
        <taxon>Chloroflexota</taxon>
        <taxon>Chloroflexia</taxon>
        <taxon>Chloroflexales</taxon>
        <taxon>Chloroflexineae</taxon>
        <taxon>Chloroflexaceae</taxon>
        <taxon>Chloroflexus</taxon>
    </lineage>
</organism>
<dbReference type="InterPro" id="IPR059226">
    <property type="entry name" value="Choice_anch_Q_dom"/>
</dbReference>
<accession>B8G9M2</accession>
<dbReference type="InterPro" id="IPR011050">
    <property type="entry name" value="Pectin_lyase_fold/virulence"/>
</dbReference>
<evidence type="ECO:0000313" key="1">
    <source>
        <dbReference type="EMBL" id="ACL26375.1"/>
    </source>
</evidence>
<evidence type="ECO:0000313" key="2">
    <source>
        <dbReference type="Proteomes" id="UP000002508"/>
    </source>
</evidence>
<dbReference type="Proteomes" id="UP000002508">
    <property type="component" value="Chromosome"/>
</dbReference>
<proteinExistence type="predicted"/>
<dbReference type="HOGENOM" id="CLU_2492205_0_0_0"/>
<protein>
    <submittedName>
        <fullName evidence="1">Uncharacterized protein</fullName>
    </submittedName>
</protein>
<reference evidence="1" key="1">
    <citation type="submission" date="2008-12" db="EMBL/GenBank/DDBJ databases">
        <title>Complete sequence of Chloroflexus aggregans DSM 9485.</title>
        <authorList>
            <consortium name="US DOE Joint Genome Institute"/>
            <person name="Lucas S."/>
            <person name="Copeland A."/>
            <person name="Lapidus A."/>
            <person name="Glavina del Rio T."/>
            <person name="Dalin E."/>
            <person name="Tice H."/>
            <person name="Pitluck S."/>
            <person name="Foster B."/>
            <person name="Larimer F."/>
            <person name="Land M."/>
            <person name="Hauser L."/>
            <person name="Kyrpides N."/>
            <person name="Mikhailova N."/>
            <person name="Bryant D."/>
            <person name="Richardson P."/>
        </authorList>
    </citation>
    <scope>NUCLEOTIDE SEQUENCE</scope>
    <source>
        <strain evidence="1">DSM 9485</strain>
    </source>
</reference>
<gene>
    <name evidence="1" type="ordered locus">Cagg_3537</name>
</gene>
<dbReference type="EMBL" id="CP001337">
    <property type="protein sequence ID" value="ACL26375.1"/>
    <property type="molecule type" value="Genomic_DNA"/>
</dbReference>
<dbReference type="KEGG" id="cag:Cagg_3537"/>
<dbReference type="SUPFAM" id="SSF51126">
    <property type="entry name" value="Pectin lyase-like"/>
    <property type="match status" value="1"/>
</dbReference>
<dbReference type="AlphaFoldDB" id="B8G9M2"/>